<dbReference type="SUPFAM" id="SSF47954">
    <property type="entry name" value="Cyclin-like"/>
    <property type="match status" value="1"/>
</dbReference>
<dbReference type="Pfam" id="PF00134">
    <property type="entry name" value="Cyclin_N"/>
    <property type="match status" value="1"/>
</dbReference>
<dbReference type="GO" id="GO:0019901">
    <property type="term" value="F:protein kinase binding"/>
    <property type="evidence" value="ECO:0007669"/>
    <property type="project" value="InterPro"/>
</dbReference>
<evidence type="ECO:0000313" key="3">
    <source>
        <dbReference type="EMBL" id="KAJ7100061.1"/>
    </source>
</evidence>
<dbReference type="AlphaFoldDB" id="A0AAD6XU59"/>
<dbReference type="GO" id="GO:0000307">
    <property type="term" value="C:cyclin-dependent protein kinase holoenzyme complex"/>
    <property type="evidence" value="ECO:0007669"/>
    <property type="project" value="TreeGrafter"/>
</dbReference>
<gene>
    <name evidence="3" type="ORF">B0H15DRAFT_770873</name>
</gene>
<dbReference type="PANTHER" id="PTHR15615">
    <property type="match status" value="1"/>
</dbReference>
<reference evidence="3" key="1">
    <citation type="submission" date="2023-03" db="EMBL/GenBank/DDBJ databases">
        <title>Massive genome expansion in bonnet fungi (Mycena s.s.) driven by repeated elements and novel gene families across ecological guilds.</title>
        <authorList>
            <consortium name="Lawrence Berkeley National Laboratory"/>
            <person name="Harder C.B."/>
            <person name="Miyauchi S."/>
            <person name="Viragh M."/>
            <person name="Kuo A."/>
            <person name="Thoen E."/>
            <person name="Andreopoulos B."/>
            <person name="Lu D."/>
            <person name="Skrede I."/>
            <person name="Drula E."/>
            <person name="Henrissat B."/>
            <person name="Morin E."/>
            <person name="Kohler A."/>
            <person name="Barry K."/>
            <person name="LaButti K."/>
            <person name="Morin E."/>
            <person name="Salamov A."/>
            <person name="Lipzen A."/>
            <person name="Mereny Z."/>
            <person name="Hegedus B."/>
            <person name="Baldrian P."/>
            <person name="Stursova M."/>
            <person name="Weitz H."/>
            <person name="Taylor A."/>
            <person name="Grigoriev I.V."/>
            <person name="Nagy L.G."/>
            <person name="Martin F."/>
            <person name="Kauserud H."/>
        </authorList>
    </citation>
    <scope>NUCLEOTIDE SEQUENCE</scope>
    <source>
        <strain evidence="3">CBHHK173m</strain>
    </source>
</reference>
<dbReference type="InterPro" id="IPR036915">
    <property type="entry name" value="Cyclin-like_sf"/>
</dbReference>
<feature type="compositionally biased region" description="Low complexity" evidence="1">
    <location>
        <begin position="212"/>
        <end position="238"/>
    </location>
</feature>
<dbReference type="Gene3D" id="1.10.472.10">
    <property type="entry name" value="Cyclin-like"/>
    <property type="match status" value="1"/>
</dbReference>
<proteinExistence type="predicted"/>
<protein>
    <recommendedName>
        <fullName evidence="2">Cyclin N-terminal domain-containing protein</fullName>
    </recommendedName>
</protein>
<dbReference type="GO" id="GO:0005634">
    <property type="term" value="C:nucleus"/>
    <property type="evidence" value="ECO:0007669"/>
    <property type="project" value="TreeGrafter"/>
</dbReference>
<keyword evidence="4" id="KW-1185">Reference proteome</keyword>
<dbReference type="EMBL" id="JARJCN010000006">
    <property type="protein sequence ID" value="KAJ7100061.1"/>
    <property type="molecule type" value="Genomic_DNA"/>
</dbReference>
<dbReference type="PANTHER" id="PTHR15615:SF10">
    <property type="entry name" value="PHO85 CYCLIN-2-RELATED"/>
    <property type="match status" value="1"/>
</dbReference>
<evidence type="ECO:0000256" key="1">
    <source>
        <dbReference type="SAM" id="MobiDB-lite"/>
    </source>
</evidence>
<dbReference type="InterPro" id="IPR006671">
    <property type="entry name" value="Cyclin_N"/>
</dbReference>
<organism evidence="3 4">
    <name type="scientific">Mycena belliarum</name>
    <dbReference type="NCBI Taxonomy" id="1033014"/>
    <lineage>
        <taxon>Eukaryota</taxon>
        <taxon>Fungi</taxon>
        <taxon>Dikarya</taxon>
        <taxon>Basidiomycota</taxon>
        <taxon>Agaricomycotina</taxon>
        <taxon>Agaricomycetes</taxon>
        <taxon>Agaricomycetidae</taxon>
        <taxon>Agaricales</taxon>
        <taxon>Marasmiineae</taxon>
        <taxon>Mycenaceae</taxon>
        <taxon>Mycena</taxon>
    </lineage>
</organism>
<feature type="domain" description="Cyclin N-terminal" evidence="2">
    <location>
        <begin position="76"/>
        <end position="167"/>
    </location>
</feature>
<comment type="caution">
    <text evidence="3">The sequence shown here is derived from an EMBL/GenBank/DDBJ whole genome shotgun (WGS) entry which is preliminary data.</text>
</comment>
<evidence type="ECO:0000313" key="4">
    <source>
        <dbReference type="Proteomes" id="UP001222325"/>
    </source>
</evidence>
<sequence length="287" mass="30945">MSSTSSTSSRVHPASLVDPASHSPELLQLMSLKISRPVVEYVVDCVSEAVDHALGRAPAPRGRSATRSPLHTKFTAFVSTILSRAEVAPGTLLTALVYVARARPHLSIALEEWALERVFLGALIVASKYTNDSTLKNVHWALCSGVFGRRDVGRIEREFLAVLDWELAVASAELLAHHAALADIEVHARSHYLAVPSAHLAVPRPTHKHTRAPSVPALEPSSPASSAASMSPRTPASPHRVNSPRPHPKAKDAYDAPAPSFHDLLRAFPVPHPVPHQYPPGLRVAVH</sequence>
<dbReference type="GO" id="GO:0016538">
    <property type="term" value="F:cyclin-dependent protein serine/threonine kinase regulator activity"/>
    <property type="evidence" value="ECO:0007669"/>
    <property type="project" value="TreeGrafter"/>
</dbReference>
<accession>A0AAD6XU59</accession>
<dbReference type="InterPro" id="IPR013922">
    <property type="entry name" value="Cyclin_PHO80-like"/>
</dbReference>
<dbReference type="CDD" id="cd20557">
    <property type="entry name" value="CYCLIN_ScPCL1-like"/>
    <property type="match status" value="1"/>
</dbReference>
<name>A0AAD6XU59_9AGAR</name>
<dbReference type="Proteomes" id="UP001222325">
    <property type="component" value="Unassembled WGS sequence"/>
</dbReference>
<evidence type="ECO:0000259" key="2">
    <source>
        <dbReference type="Pfam" id="PF00134"/>
    </source>
</evidence>
<feature type="region of interest" description="Disordered" evidence="1">
    <location>
        <begin position="203"/>
        <end position="256"/>
    </location>
</feature>